<evidence type="ECO:0000256" key="2">
    <source>
        <dbReference type="ARBA" id="ARBA00023008"/>
    </source>
</evidence>
<dbReference type="KEGG" id="amin:AUMI_10790"/>
<dbReference type="Gene3D" id="2.60.40.1220">
    <property type="match status" value="1"/>
</dbReference>
<keyword evidence="2" id="KW-0186">Copper</keyword>
<dbReference type="SUPFAM" id="SSF81296">
    <property type="entry name" value="E set domains"/>
    <property type="match status" value="1"/>
</dbReference>
<evidence type="ECO:0000256" key="3">
    <source>
        <dbReference type="SAM" id="Phobius"/>
    </source>
</evidence>
<feature type="transmembrane region" description="Helical" evidence="3">
    <location>
        <begin position="166"/>
        <end position="187"/>
    </location>
</feature>
<dbReference type="GO" id="GO:0005507">
    <property type="term" value="F:copper ion binding"/>
    <property type="evidence" value="ECO:0007669"/>
    <property type="project" value="InterPro"/>
</dbReference>
<dbReference type="InterPro" id="IPR007348">
    <property type="entry name" value="CopC_dom"/>
</dbReference>
<proteinExistence type="predicted"/>
<dbReference type="GO" id="GO:0042597">
    <property type="term" value="C:periplasmic space"/>
    <property type="evidence" value="ECO:0007669"/>
    <property type="project" value="InterPro"/>
</dbReference>
<reference evidence="6 7" key="1">
    <citation type="journal article" date="2016" name="Genome Announc.">
        <title>Complete Genome Sequence of Aurantimicrobium minutum Type Strain KNCT, a Planktonic Ultramicrobacterium Isolated from River Water.</title>
        <authorList>
            <person name="Nakai R."/>
            <person name="Fujisawa T."/>
            <person name="Nakamura Y."/>
            <person name="Nishide H."/>
            <person name="Uchiyama I."/>
            <person name="Baba T."/>
            <person name="Toyoda A."/>
            <person name="Fujiyama A."/>
            <person name="Naganuma T."/>
            <person name="Niki H."/>
        </authorList>
    </citation>
    <scope>NUCLEOTIDE SEQUENCE [LARGE SCALE GENOMIC DNA]</scope>
    <source>
        <strain evidence="6 7">KNC</strain>
    </source>
</reference>
<protein>
    <submittedName>
        <fullName evidence="6">Copper resistance protein</fullName>
    </submittedName>
</protein>
<keyword evidence="1 4" id="KW-0732">Signal</keyword>
<evidence type="ECO:0000256" key="1">
    <source>
        <dbReference type="ARBA" id="ARBA00022729"/>
    </source>
</evidence>
<accession>A0A173LUX0</accession>
<feature type="domain" description="CopC" evidence="5">
    <location>
        <begin position="35"/>
        <end position="125"/>
    </location>
</feature>
<feature type="chain" id="PRO_5008008888" evidence="4">
    <location>
        <begin position="29"/>
        <end position="196"/>
    </location>
</feature>
<keyword evidence="3" id="KW-1133">Transmembrane helix</keyword>
<organism evidence="6 7">
    <name type="scientific">Aurantimicrobium minutum</name>
    <dbReference type="NCBI Taxonomy" id="708131"/>
    <lineage>
        <taxon>Bacteria</taxon>
        <taxon>Bacillati</taxon>
        <taxon>Actinomycetota</taxon>
        <taxon>Actinomycetes</taxon>
        <taxon>Micrococcales</taxon>
        <taxon>Microbacteriaceae</taxon>
        <taxon>Aurantimicrobium</taxon>
    </lineage>
</organism>
<evidence type="ECO:0000259" key="5">
    <source>
        <dbReference type="Pfam" id="PF04234"/>
    </source>
</evidence>
<dbReference type="GeneID" id="80451261"/>
<evidence type="ECO:0000313" key="7">
    <source>
        <dbReference type="Proteomes" id="UP000243847"/>
    </source>
</evidence>
<evidence type="ECO:0000313" key="6">
    <source>
        <dbReference type="EMBL" id="BAU98622.1"/>
    </source>
</evidence>
<sequence length="196" mass="20477">MIRRFRAVLAAMLLSVAAVLGFSSVANAHSDEFLSVPANGAVVSDVSELQFTFVEPVEQSFPPEVVLTASDGTGFELGAPTFDASGATMTVPIVQGALPNGSYTAVYRIVSIDGHPATGQVDFTVEGSAVEPAPVETPMPIEEPVVTEDMLRTTSVHDPAVPQMQLFLGISAAVAGLLALVIVIIALRGRRNSQSK</sequence>
<name>A0A173LUX0_9MICO</name>
<dbReference type="GO" id="GO:0046688">
    <property type="term" value="P:response to copper ion"/>
    <property type="evidence" value="ECO:0007669"/>
    <property type="project" value="InterPro"/>
</dbReference>
<dbReference type="AlphaFoldDB" id="A0A173LUX0"/>
<dbReference type="Pfam" id="PF04234">
    <property type="entry name" value="CopC"/>
    <property type="match status" value="1"/>
</dbReference>
<evidence type="ECO:0000256" key="4">
    <source>
        <dbReference type="SAM" id="SignalP"/>
    </source>
</evidence>
<dbReference type="Proteomes" id="UP000243847">
    <property type="component" value="Chromosome sequence1"/>
</dbReference>
<dbReference type="InterPro" id="IPR014755">
    <property type="entry name" value="Cu-Rt/internalin_Ig-like"/>
</dbReference>
<keyword evidence="3" id="KW-0472">Membrane</keyword>
<dbReference type="InterPro" id="IPR014756">
    <property type="entry name" value="Ig_E-set"/>
</dbReference>
<keyword evidence="3" id="KW-0812">Transmembrane</keyword>
<dbReference type="RefSeq" id="WP_172418215.1">
    <property type="nucleotide sequence ID" value="NZ_AP017457.1"/>
</dbReference>
<feature type="signal peptide" evidence="4">
    <location>
        <begin position="1"/>
        <end position="28"/>
    </location>
</feature>
<dbReference type="EMBL" id="AP017457">
    <property type="protein sequence ID" value="BAU98622.1"/>
    <property type="molecule type" value="Genomic_DNA"/>
</dbReference>
<gene>
    <name evidence="6" type="ORF">AUMI_10790</name>
</gene>